<organism evidence="2 3">
    <name type="scientific">Cirrhinus molitorella</name>
    <name type="common">mud carp</name>
    <dbReference type="NCBI Taxonomy" id="172907"/>
    <lineage>
        <taxon>Eukaryota</taxon>
        <taxon>Metazoa</taxon>
        <taxon>Chordata</taxon>
        <taxon>Craniata</taxon>
        <taxon>Vertebrata</taxon>
        <taxon>Euteleostomi</taxon>
        <taxon>Actinopterygii</taxon>
        <taxon>Neopterygii</taxon>
        <taxon>Teleostei</taxon>
        <taxon>Ostariophysi</taxon>
        <taxon>Cypriniformes</taxon>
        <taxon>Cyprinidae</taxon>
        <taxon>Labeoninae</taxon>
        <taxon>Labeonini</taxon>
        <taxon>Cirrhinus</taxon>
    </lineage>
</organism>
<gene>
    <name evidence="2" type="ORF">QQF64_018313</name>
</gene>
<dbReference type="InterPro" id="IPR036397">
    <property type="entry name" value="RNaseH_sf"/>
</dbReference>
<feature type="domain" description="Integrase catalytic" evidence="1">
    <location>
        <begin position="78"/>
        <end position="137"/>
    </location>
</feature>
<reference evidence="2 3" key="1">
    <citation type="submission" date="2023-09" db="EMBL/GenBank/DDBJ databases">
        <authorList>
            <person name="Wang M."/>
        </authorList>
    </citation>
    <scope>NUCLEOTIDE SEQUENCE [LARGE SCALE GENOMIC DNA]</scope>
    <source>
        <strain evidence="2">GT-2023</strain>
        <tissue evidence="2">Liver</tissue>
    </source>
</reference>
<dbReference type="PROSITE" id="PS50994">
    <property type="entry name" value="INTEGRASE"/>
    <property type="match status" value="1"/>
</dbReference>
<proteinExistence type="predicted"/>
<protein>
    <recommendedName>
        <fullName evidence="1">Integrase catalytic domain-containing protein</fullName>
    </recommendedName>
</protein>
<evidence type="ECO:0000259" key="1">
    <source>
        <dbReference type="PROSITE" id="PS50994"/>
    </source>
</evidence>
<accession>A0ABR3LC83</accession>
<keyword evidence="3" id="KW-1185">Reference proteome</keyword>
<dbReference type="SUPFAM" id="SSF53098">
    <property type="entry name" value="Ribonuclease H-like"/>
    <property type="match status" value="1"/>
</dbReference>
<dbReference type="InterPro" id="IPR012337">
    <property type="entry name" value="RNaseH-like_sf"/>
</dbReference>
<dbReference type="EMBL" id="JAYMGO010000022">
    <property type="protein sequence ID" value="KAL1250517.1"/>
    <property type="molecule type" value="Genomic_DNA"/>
</dbReference>
<comment type="caution">
    <text evidence="2">The sequence shown here is derived from an EMBL/GenBank/DDBJ whole genome shotgun (WGS) entry which is preliminary data.</text>
</comment>
<evidence type="ECO:0000313" key="3">
    <source>
        <dbReference type="Proteomes" id="UP001558613"/>
    </source>
</evidence>
<dbReference type="Proteomes" id="UP001558613">
    <property type="component" value="Unassembled WGS sequence"/>
</dbReference>
<sequence length="137" mass="15467">MGVDIDKWVLQCADCQFSRPSIKQEPKYIPICLCGEASGIAGYGPCGQSHRDKKKEMSTSVSWLTTTPNGLRPMPFQTVVSRCIINFFYRFGAPKRILTDQGTEFVNQMNRELCGFLSVERRLCAPYHPQTNGLVEK</sequence>
<dbReference type="Gene3D" id="3.30.420.10">
    <property type="entry name" value="Ribonuclease H-like superfamily/Ribonuclease H"/>
    <property type="match status" value="1"/>
</dbReference>
<evidence type="ECO:0000313" key="2">
    <source>
        <dbReference type="EMBL" id="KAL1250517.1"/>
    </source>
</evidence>
<name>A0ABR3LC83_9TELE</name>
<dbReference type="InterPro" id="IPR001584">
    <property type="entry name" value="Integrase_cat-core"/>
</dbReference>